<accession>A0A8K0SKL8</accession>
<dbReference type="PANTHER" id="PTHR43319">
    <property type="entry name" value="BETA-LACTAMASE-RELATED"/>
    <property type="match status" value="1"/>
</dbReference>
<sequence length="381" mass="41766">MARVGGNCDEQFQGVRNAFEKLILSGEENGASLCVNLDGKEVVNLYGGYADNTQTKPWTQDTIVNMYSCTKVVTAMAMLKLVDRGLVSYTDKVAKFWPEFAANGKENIEIRHLLSHSSGVAGWEAPISYEEMCDVPKATAALAAQAPFWEPGTMSTYHTWVYGHLIGEVVRRVTGQTLGEFVAKELAAPTGADVQIGCKEEDWPRVSDMIPPPSLDIPPIPADSFVIKLLNPLPLPEFAQTETWRRSEIGAANGHGNAAGCVKLLSNVTLAGRGAKTEVLSKETADSIFQEQTRGTDMFSGLYLRWGMGLALRGDGETGIDWLPPGRVALWGGWGGSICILDFERKMTISYVMNKMRADMPFTSPAREYLREIYKSIGIEL</sequence>
<reference evidence="2" key="1">
    <citation type="journal article" date="2021" name="Nat. Commun.">
        <title>Genetic determinants of endophytism in the Arabidopsis root mycobiome.</title>
        <authorList>
            <person name="Mesny F."/>
            <person name="Miyauchi S."/>
            <person name="Thiergart T."/>
            <person name="Pickel B."/>
            <person name="Atanasova L."/>
            <person name="Karlsson M."/>
            <person name="Huettel B."/>
            <person name="Barry K.W."/>
            <person name="Haridas S."/>
            <person name="Chen C."/>
            <person name="Bauer D."/>
            <person name="Andreopoulos W."/>
            <person name="Pangilinan J."/>
            <person name="LaButti K."/>
            <person name="Riley R."/>
            <person name="Lipzen A."/>
            <person name="Clum A."/>
            <person name="Drula E."/>
            <person name="Henrissat B."/>
            <person name="Kohler A."/>
            <person name="Grigoriev I.V."/>
            <person name="Martin F.M."/>
            <person name="Hacquard S."/>
        </authorList>
    </citation>
    <scope>NUCLEOTIDE SEQUENCE</scope>
    <source>
        <strain evidence="2">MPI-CAGE-CH-0235</strain>
    </source>
</reference>
<gene>
    <name evidence="2" type="ORF">B0I35DRAFT_78564</name>
</gene>
<feature type="domain" description="Beta-lactamase-related" evidence="1">
    <location>
        <begin position="19"/>
        <end position="361"/>
    </location>
</feature>
<dbReference type="InterPro" id="IPR012338">
    <property type="entry name" value="Beta-lactam/transpept-like"/>
</dbReference>
<proteinExistence type="predicted"/>
<dbReference type="InterPro" id="IPR001466">
    <property type="entry name" value="Beta-lactam-related"/>
</dbReference>
<name>A0A8K0SKL8_9HYPO</name>
<keyword evidence="3" id="KW-1185">Reference proteome</keyword>
<evidence type="ECO:0000313" key="2">
    <source>
        <dbReference type="EMBL" id="KAH7310766.1"/>
    </source>
</evidence>
<organism evidence="2 3">
    <name type="scientific">Stachybotrys elegans</name>
    <dbReference type="NCBI Taxonomy" id="80388"/>
    <lineage>
        <taxon>Eukaryota</taxon>
        <taxon>Fungi</taxon>
        <taxon>Dikarya</taxon>
        <taxon>Ascomycota</taxon>
        <taxon>Pezizomycotina</taxon>
        <taxon>Sordariomycetes</taxon>
        <taxon>Hypocreomycetidae</taxon>
        <taxon>Hypocreales</taxon>
        <taxon>Stachybotryaceae</taxon>
        <taxon>Stachybotrys</taxon>
    </lineage>
</organism>
<dbReference type="Gene3D" id="3.40.710.10">
    <property type="entry name" value="DD-peptidase/beta-lactamase superfamily"/>
    <property type="match status" value="1"/>
</dbReference>
<dbReference type="AlphaFoldDB" id="A0A8K0SKL8"/>
<dbReference type="EMBL" id="JAGPNK010000012">
    <property type="protein sequence ID" value="KAH7310766.1"/>
    <property type="molecule type" value="Genomic_DNA"/>
</dbReference>
<dbReference type="PANTHER" id="PTHR43319:SF3">
    <property type="entry name" value="BETA-LACTAMASE-RELATED DOMAIN-CONTAINING PROTEIN"/>
    <property type="match status" value="1"/>
</dbReference>
<evidence type="ECO:0000259" key="1">
    <source>
        <dbReference type="Pfam" id="PF00144"/>
    </source>
</evidence>
<dbReference type="OrthoDB" id="5946976at2759"/>
<dbReference type="SUPFAM" id="SSF56601">
    <property type="entry name" value="beta-lactamase/transpeptidase-like"/>
    <property type="match status" value="1"/>
</dbReference>
<dbReference type="Pfam" id="PF00144">
    <property type="entry name" value="Beta-lactamase"/>
    <property type="match status" value="1"/>
</dbReference>
<dbReference type="Proteomes" id="UP000813444">
    <property type="component" value="Unassembled WGS sequence"/>
</dbReference>
<comment type="caution">
    <text evidence="2">The sequence shown here is derived from an EMBL/GenBank/DDBJ whole genome shotgun (WGS) entry which is preliminary data.</text>
</comment>
<protein>
    <submittedName>
        <fullName evidence="2">Beta-lactamase</fullName>
    </submittedName>
</protein>
<dbReference type="InterPro" id="IPR052907">
    <property type="entry name" value="Beta-lactamase/esterase"/>
</dbReference>
<evidence type="ECO:0000313" key="3">
    <source>
        <dbReference type="Proteomes" id="UP000813444"/>
    </source>
</evidence>